<dbReference type="RefSeq" id="WP_129750592.1">
    <property type="nucleotide sequence ID" value="NZ_JUIW01000004.1"/>
</dbReference>
<dbReference type="Proteomes" id="UP000289775">
    <property type="component" value="Unassembled WGS sequence"/>
</dbReference>
<feature type="domain" description="Putative auto-transporter adhesin head GIN" evidence="2">
    <location>
        <begin position="27"/>
        <end position="200"/>
    </location>
</feature>
<proteinExistence type="predicted"/>
<gene>
    <name evidence="3" type="ORF">NU09_1447</name>
</gene>
<protein>
    <submittedName>
        <fullName evidence="3">DUF2807 domain containing protein</fullName>
    </submittedName>
</protein>
<evidence type="ECO:0000259" key="2">
    <source>
        <dbReference type="Pfam" id="PF10988"/>
    </source>
</evidence>
<evidence type="ECO:0000256" key="1">
    <source>
        <dbReference type="SAM" id="SignalP"/>
    </source>
</evidence>
<keyword evidence="4" id="KW-1185">Reference proteome</keyword>
<dbReference type="Pfam" id="PF10988">
    <property type="entry name" value="DUF2807"/>
    <property type="match status" value="1"/>
</dbReference>
<sequence>MKTLFVCAAIAVFQFAGAQTTKSIKGFSNLAISGSMEVTLVKSSENKVVITEGDEDDIKISTVEGNLAISNESDGVELTIYYNSTIEVIAIAGGAEVNVKDNIKSKNLNVSVADGSEVNLKADADNVSIAAASGSEIHLSGKAKNFEVHVASGAELNADKFKTENSSAVVASGAEVSIYATEMVNATVASGAELNVYGNPKKVNDNTAPDGELNIIR</sequence>
<reference evidence="3 4" key="1">
    <citation type="submission" date="2014-12" db="EMBL/GenBank/DDBJ databases">
        <title>Genome sequence of Flavobacterium beibuense RSKm HC5.</title>
        <authorList>
            <person name="Kim J.F."/>
            <person name="Song J.Y."/>
            <person name="Kwak M.-J."/>
            <person name="Lee S.-W."/>
        </authorList>
    </citation>
    <scope>NUCLEOTIDE SEQUENCE [LARGE SCALE GENOMIC DNA]</scope>
    <source>
        <strain evidence="3 4">RSKm HC5</strain>
    </source>
</reference>
<dbReference type="OrthoDB" id="1363586at2"/>
<dbReference type="InterPro" id="IPR021255">
    <property type="entry name" value="DUF2807"/>
</dbReference>
<evidence type="ECO:0000313" key="4">
    <source>
        <dbReference type="Proteomes" id="UP000289775"/>
    </source>
</evidence>
<feature type="signal peptide" evidence="1">
    <location>
        <begin position="1"/>
        <end position="18"/>
    </location>
</feature>
<dbReference type="AlphaFoldDB" id="A0A444WDQ3"/>
<evidence type="ECO:0000313" key="3">
    <source>
        <dbReference type="EMBL" id="RYJ43939.1"/>
    </source>
</evidence>
<feature type="chain" id="PRO_5018982722" evidence="1">
    <location>
        <begin position="19"/>
        <end position="217"/>
    </location>
</feature>
<organism evidence="3 4">
    <name type="scientific">Flavobacterium beibuense</name>
    <dbReference type="NCBI Taxonomy" id="657326"/>
    <lineage>
        <taxon>Bacteria</taxon>
        <taxon>Pseudomonadati</taxon>
        <taxon>Bacteroidota</taxon>
        <taxon>Flavobacteriia</taxon>
        <taxon>Flavobacteriales</taxon>
        <taxon>Flavobacteriaceae</taxon>
        <taxon>Flavobacterium</taxon>
    </lineage>
</organism>
<accession>A0A444WDQ3</accession>
<dbReference type="Gene3D" id="2.160.20.120">
    <property type="match status" value="1"/>
</dbReference>
<name>A0A444WDQ3_9FLAO</name>
<keyword evidence="1" id="KW-0732">Signal</keyword>
<dbReference type="EMBL" id="JUIW01000004">
    <property type="protein sequence ID" value="RYJ43939.1"/>
    <property type="molecule type" value="Genomic_DNA"/>
</dbReference>
<comment type="caution">
    <text evidence="3">The sequence shown here is derived from an EMBL/GenBank/DDBJ whole genome shotgun (WGS) entry which is preliminary data.</text>
</comment>